<protein>
    <submittedName>
        <fullName evidence="1">Uncharacterized protein</fullName>
    </submittedName>
</protein>
<evidence type="ECO:0000313" key="2">
    <source>
        <dbReference type="Proteomes" id="UP000011618"/>
    </source>
</evidence>
<gene>
    <name evidence="1" type="ORF">C487_17645</name>
</gene>
<dbReference type="RefSeq" id="WP_006187071.1">
    <property type="nucleotide sequence ID" value="NZ_AOII01000099.1"/>
</dbReference>
<dbReference type="Proteomes" id="UP000011618">
    <property type="component" value="Unassembled WGS sequence"/>
</dbReference>
<reference evidence="1 2" key="1">
    <citation type="journal article" date="2014" name="PLoS Genet.">
        <title>Phylogenetically driven sequencing of extremely halophilic archaea reveals strategies for static and dynamic osmo-response.</title>
        <authorList>
            <person name="Becker E.A."/>
            <person name="Seitzer P.M."/>
            <person name="Tritt A."/>
            <person name="Larsen D."/>
            <person name="Krusor M."/>
            <person name="Yao A.I."/>
            <person name="Wu D."/>
            <person name="Madern D."/>
            <person name="Eisen J.A."/>
            <person name="Darling A.E."/>
            <person name="Facciotti M.T."/>
        </authorList>
    </citation>
    <scope>NUCLEOTIDE SEQUENCE [LARGE SCALE GENOMIC DNA]</scope>
    <source>
        <strain evidence="1 2">DSM 3751</strain>
    </source>
</reference>
<accession>L9YGM8</accession>
<dbReference type="PATRIC" id="fig|1227495.3.peg.3530"/>
<dbReference type="EMBL" id="AOII01000099">
    <property type="protein sequence ID" value="ELY73249.1"/>
    <property type="molecule type" value="Genomic_DNA"/>
</dbReference>
<organism evidence="1 2">
    <name type="scientific">Natrinema pallidum DSM 3751</name>
    <dbReference type="NCBI Taxonomy" id="1227495"/>
    <lineage>
        <taxon>Archaea</taxon>
        <taxon>Methanobacteriati</taxon>
        <taxon>Methanobacteriota</taxon>
        <taxon>Stenosarchaea group</taxon>
        <taxon>Halobacteria</taxon>
        <taxon>Halobacteriales</taxon>
        <taxon>Natrialbaceae</taxon>
        <taxon>Natrinema</taxon>
    </lineage>
</organism>
<comment type="caution">
    <text evidence="1">The sequence shown here is derived from an EMBL/GenBank/DDBJ whole genome shotgun (WGS) entry which is preliminary data.</text>
</comment>
<proteinExistence type="predicted"/>
<evidence type="ECO:0000313" key="1">
    <source>
        <dbReference type="EMBL" id="ELY73249.1"/>
    </source>
</evidence>
<dbReference type="AlphaFoldDB" id="L9YGM8"/>
<name>L9YGM8_9EURY</name>
<sequence>MLDIVPNGPCECYECVGSEYVYTDDGHRYVANNVKYHTLLEPCGECSRPKTEYRDLGRKGYFVCWWCRKRAAETVSVTPGGAV</sequence>